<dbReference type="VEuPathDB" id="VectorBase:AMIN014529"/>
<keyword evidence="1" id="KW-0812">Transmembrane</keyword>
<organism evidence="2 3">
    <name type="scientific">Anopheles minimus</name>
    <dbReference type="NCBI Taxonomy" id="112268"/>
    <lineage>
        <taxon>Eukaryota</taxon>
        <taxon>Metazoa</taxon>
        <taxon>Ecdysozoa</taxon>
        <taxon>Arthropoda</taxon>
        <taxon>Hexapoda</taxon>
        <taxon>Insecta</taxon>
        <taxon>Pterygota</taxon>
        <taxon>Neoptera</taxon>
        <taxon>Endopterygota</taxon>
        <taxon>Diptera</taxon>
        <taxon>Nematocera</taxon>
        <taxon>Culicoidea</taxon>
        <taxon>Culicidae</taxon>
        <taxon>Anophelinae</taxon>
        <taxon>Anopheles</taxon>
    </lineage>
</organism>
<protein>
    <submittedName>
        <fullName evidence="2">Uncharacterized protein</fullName>
    </submittedName>
</protein>
<keyword evidence="1" id="KW-0472">Membrane</keyword>
<keyword evidence="3" id="KW-1185">Reference proteome</keyword>
<accession>A0A182WPC4</accession>
<reference evidence="3" key="1">
    <citation type="submission" date="2013-03" db="EMBL/GenBank/DDBJ databases">
        <title>The Genome Sequence of Anopheles minimus MINIMUS1.</title>
        <authorList>
            <consortium name="The Broad Institute Genomics Platform"/>
            <person name="Neafsey D.E."/>
            <person name="Walton C."/>
            <person name="Walker B."/>
            <person name="Young S.K."/>
            <person name="Zeng Q."/>
            <person name="Gargeya S."/>
            <person name="Fitzgerald M."/>
            <person name="Haas B."/>
            <person name="Abouelleil A."/>
            <person name="Allen A.W."/>
            <person name="Alvarado L."/>
            <person name="Arachchi H.M."/>
            <person name="Berlin A.M."/>
            <person name="Chapman S.B."/>
            <person name="Gainer-Dewar J."/>
            <person name="Goldberg J."/>
            <person name="Griggs A."/>
            <person name="Gujja S."/>
            <person name="Hansen M."/>
            <person name="Howarth C."/>
            <person name="Imamovic A."/>
            <person name="Ireland A."/>
            <person name="Larimer J."/>
            <person name="McCowan C."/>
            <person name="Murphy C."/>
            <person name="Pearson M."/>
            <person name="Poon T.W."/>
            <person name="Priest M."/>
            <person name="Roberts A."/>
            <person name="Saif S."/>
            <person name="Shea T."/>
            <person name="Sisk P."/>
            <person name="Sykes S."/>
            <person name="Wortman J."/>
            <person name="Nusbaum C."/>
            <person name="Birren B."/>
        </authorList>
    </citation>
    <scope>NUCLEOTIDE SEQUENCE [LARGE SCALE GENOMIC DNA]</scope>
    <source>
        <strain evidence="3">MINIMUS1</strain>
    </source>
</reference>
<reference evidence="2" key="2">
    <citation type="submission" date="2020-05" db="UniProtKB">
        <authorList>
            <consortium name="EnsemblMetazoa"/>
        </authorList>
    </citation>
    <scope>IDENTIFICATION</scope>
    <source>
        <strain evidence="2">MINIMUS1</strain>
    </source>
</reference>
<keyword evidence="1" id="KW-1133">Transmembrane helix</keyword>
<feature type="transmembrane region" description="Helical" evidence="1">
    <location>
        <begin position="48"/>
        <end position="68"/>
    </location>
</feature>
<evidence type="ECO:0000256" key="1">
    <source>
        <dbReference type="SAM" id="Phobius"/>
    </source>
</evidence>
<dbReference type="EnsemblMetazoa" id="AMIN014529-RB">
    <property type="protein sequence ID" value="AMIN014529-PB"/>
    <property type="gene ID" value="AMIN014529"/>
</dbReference>
<sequence>MDCTKVDKASRGVCLNYLLFFAVSALFGLLFSIMVEVIRFFGFLYGRCFNVATLSSAIVLCRILIFYFP</sequence>
<dbReference type="AlphaFoldDB" id="A0A182WPC4"/>
<dbReference type="Proteomes" id="UP000075920">
    <property type="component" value="Unassembled WGS sequence"/>
</dbReference>
<proteinExistence type="predicted"/>
<evidence type="ECO:0000313" key="3">
    <source>
        <dbReference type="Proteomes" id="UP000075920"/>
    </source>
</evidence>
<feature type="transmembrane region" description="Helical" evidence="1">
    <location>
        <begin position="17"/>
        <end position="41"/>
    </location>
</feature>
<name>A0A182WPC4_9DIPT</name>
<evidence type="ECO:0000313" key="2">
    <source>
        <dbReference type="EnsemblMetazoa" id="AMIN014529-PB"/>
    </source>
</evidence>